<dbReference type="OrthoDB" id="5169850at2759"/>
<evidence type="ECO:0000313" key="2">
    <source>
        <dbReference type="EMBL" id="KAF2113996.1"/>
    </source>
</evidence>
<dbReference type="Gene3D" id="3.40.630.30">
    <property type="match status" value="1"/>
</dbReference>
<dbReference type="AlphaFoldDB" id="A0A6A5Z4I0"/>
<sequence>MPQNTNPKTPSPNNPSSLPPHFEIRKLEPKHSAWATAIVIHSNVYHSPIWPRLYPSHLTARAHKGLAAAPYLIDHQIASGHSYGVFDTTYTYKRPESAATGGALYWDETEPSVQETSGLEAESKRMSDAMDFPLVSVALSYDGFNSLDMVAMEPLLAVLPHFGPIYHILAELDARDPASWQPTAEGQVLFRNATSTRREYEGQGIMGGLARWLMREAKAKGFRGIQIECFNDAVTHVWSKAEEPFEGKVVSSLDTGTWVEEDGTRSFAPAEQVCAKVYVDLEPGA</sequence>
<evidence type="ECO:0008006" key="4">
    <source>
        <dbReference type="Google" id="ProtNLM"/>
    </source>
</evidence>
<evidence type="ECO:0000313" key="3">
    <source>
        <dbReference type="Proteomes" id="UP000799770"/>
    </source>
</evidence>
<proteinExistence type="predicted"/>
<accession>A0A6A5Z4I0</accession>
<evidence type="ECO:0000256" key="1">
    <source>
        <dbReference type="SAM" id="MobiDB-lite"/>
    </source>
</evidence>
<protein>
    <recommendedName>
        <fullName evidence="4">N-acetyltransferase domain-containing protein</fullName>
    </recommendedName>
</protein>
<feature type="region of interest" description="Disordered" evidence="1">
    <location>
        <begin position="1"/>
        <end position="20"/>
    </location>
</feature>
<reference evidence="2" key="1">
    <citation type="journal article" date="2020" name="Stud. Mycol.">
        <title>101 Dothideomycetes genomes: a test case for predicting lifestyles and emergence of pathogens.</title>
        <authorList>
            <person name="Haridas S."/>
            <person name="Albert R."/>
            <person name="Binder M."/>
            <person name="Bloem J."/>
            <person name="Labutti K."/>
            <person name="Salamov A."/>
            <person name="Andreopoulos B."/>
            <person name="Baker S."/>
            <person name="Barry K."/>
            <person name="Bills G."/>
            <person name="Bluhm B."/>
            <person name="Cannon C."/>
            <person name="Castanera R."/>
            <person name="Culley D."/>
            <person name="Daum C."/>
            <person name="Ezra D."/>
            <person name="Gonzalez J."/>
            <person name="Henrissat B."/>
            <person name="Kuo A."/>
            <person name="Liang C."/>
            <person name="Lipzen A."/>
            <person name="Lutzoni F."/>
            <person name="Magnuson J."/>
            <person name="Mondo S."/>
            <person name="Nolan M."/>
            <person name="Ohm R."/>
            <person name="Pangilinan J."/>
            <person name="Park H.-J."/>
            <person name="Ramirez L."/>
            <person name="Alfaro M."/>
            <person name="Sun H."/>
            <person name="Tritt A."/>
            <person name="Yoshinaga Y."/>
            <person name="Zwiers L.-H."/>
            <person name="Turgeon B."/>
            <person name="Goodwin S."/>
            <person name="Spatafora J."/>
            <person name="Crous P."/>
            <person name="Grigoriev I."/>
        </authorList>
    </citation>
    <scope>NUCLEOTIDE SEQUENCE</scope>
    <source>
        <strain evidence="2">CBS 627.86</strain>
    </source>
</reference>
<dbReference type="Proteomes" id="UP000799770">
    <property type="component" value="Unassembled WGS sequence"/>
</dbReference>
<name>A0A6A5Z4I0_9PLEO</name>
<dbReference type="EMBL" id="ML977326">
    <property type="protein sequence ID" value="KAF2113996.1"/>
    <property type="molecule type" value="Genomic_DNA"/>
</dbReference>
<keyword evidence="3" id="KW-1185">Reference proteome</keyword>
<gene>
    <name evidence="2" type="ORF">BDV96DRAFT_106290</name>
</gene>
<organism evidence="2 3">
    <name type="scientific">Lophiotrema nucula</name>
    <dbReference type="NCBI Taxonomy" id="690887"/>
    <lineage>
        <taxon>Eukaryota</taxon>
        <taxon>Fungi</taxon>
        <taxon>Dikarya</taxon>
        <taxon>Ascomycota</taxon>
        <taxon>Pezizomycotina</taxon>
        <taxon>Dothideomycetes</taxon>
        <taxon>Pleosporomycetidae</taxon>
        <taxon>Pleosporales</taxon>
        <taxon>Lophiotremataceae</taxon>
        <taxon>Lophiotrema</taxon>
    </lineage>
</organism>
<dbReference type="InterPro" id="IPR016181">
    <property type="entry name" value="Acyl_CoA_acyltransferase"/>
</dbReference>
<dbReference type="SUPFAM" id="SSF55729">
    <property type="entry name" value="Acyl-CoA N-acyltransferases (Nat)"/>
    <property type="match status" value="1"/>
</dbReference>